<feature type="region of interest" description="Disordered" evidence="1">
    <location>
        <begin position="1"/>
        <end position="26"/>
    </location>
</feature>
<reference evidence="2 3" key="1">
    <citation type="submission" date="2016-07" db="EMBL/GenBank/DDBJ databases">
        <title>Multiple horizontal gene transfer events from other fungi enriched the ability of initially mycotrophic Trichoderma (Ascomycota) to feed on dead plant biomass.</title>
        <authorList>
            <consortium name="DOE Joint Genome Institute"/>
            <person name="Aerts A."/>
            <person name="Atanasova L."/>
            <person name="Chenthamara K."/>
            <person name="Zhang J."/>
            <person name="Grujic M."/>
            <person name="Henrissat B."/>
            <person name="Kuo A."/>
            <person name="Salamov A."/>
            <person name="Lipzen A."/>
            <person name="Labutti K."/>
            <person name="Barry K."/>
            <person name="Miao Y."/>
            <person name="Rahimi M.J."/>
            <person name="Shen Q."/>
            <person name="Grigoriev I.V."/>
            <person name="Kubicek C.P."/>
            <person name="Druzhinina I.S."/>
        </authorList>
    </citation>
    <scope>NUCLEOTIDE SEQUENCE [LARGE SCALE GENOMIC DNA]</scope>
    <source>
        <strain evidence="2 3">ATCC 18648</strain>
    </source>
</reference>
<organism evidence="2 3">
    <name type="scientific">Trichoderma longibrachiatum ATCC 18648</name>
    <dbReference type="NCBI Taxonomy" id="983965"/>
    <lineage>
        <taxon>Eukaryota</taxon>
        <taxon>Fungi</taxon>
        <taxon>Dikarya</taxon>
        <taxon>Ascomycota</taxon>
        <taxon>Pezizomycotina</taxon>
        <taxon>Sordariomycetes</taxon>
        <taxon>Hypocreomycetidae</taxon>
        <taxon>Hypocreales</taxon>
        <taxon>Hypocreaceae</taxon>
        <taxon>Trichoderma</taxon>
    </lineage>
</organism>
<name>A0A2T4C6M4_TRILO</name>
<gene>
    <name evidence="2" type="ORF">M440DRAFT_275027</name>
</gene>
<dbReference type="AlphaFoldDB" id="A0A2T4C6M4"/>
<evidence type="ECO:0000256" key="1">
    <source>
        <dbReference type="SAM" id="MobiDB-lite"/>
    </source>
</evidence>
<protein>
    <submittedName>
        <fullName evidence="2">Uncharacterized protein</fullName>
    </submittedName>
</protein>
<sequence>MCHQPPEPRMLGKPPQHPPSLRSTAPLPSGQVAVATLSGLLIYKGLELDSWPVVQRCSNLVPPPSAPVMLRPYSAMGYSSHRAHHLTDSETMLLSLLQQRESWCFESAHRCVCWLV</sequence>
<keyword evidence="3" id="KW-1185">Reference proteome</keyword>
<proteinExistence type="predicted"/>
<dbReference type="EMBL" id="KZ679130">
    <property type="protein sequence ID" value="PTB77216.1"/>
    <property type="molecule type" value="Genomic_DNA"/>
</dbReference>
<evidence type="ECO:0000313" key="3">
    <source>
        <dbReference type="Proteomes" id="UP000240760"/>
    </source>
</evidence>
<dbReference type="Proteomes" id="UP000240760">
    <property type="component" value="Unassembled WGS sequence"/>
</dbReference>
<accession>A0A2T4C6M4</accession>
<evidence type="ECO:0000313" key="2">
    <source>
        <dbReference type="EMBL" id="PTB77216.1"/>
    </source>
</evidence>